<dbReference type="InterPro" id="IPR037066">
    <property type="entry name" value="Plug_dom_sf"/>
</dbReference>
<gene>
    <name evidence="9" type="ORF">SAMN05192529_105183</name>
</gene>
<keyword evidence="5 7" id="KW-0472">Membrane</keyword>
<dbReference type="InterPro" id="IPR023996">
    <property type="entry name" value="TonB-dep_OMP_SusC/RagA"/>
</dbReference>
<dbReference type="RefSeq" id="WP_091395338.1">
    <property type="nucleotide sequence ID" value="NZ_FNQY01000005.1"/>
</dbReference>
<comment type="similarity">
    <text evidence="7">Belongs to the TonB-dependent receptor family.</text>
</comment>
<accession>A0A1H3XK85</accession>
<dbReference type="Pfam" id="PF13715">
    <property type="entry name" value="CarbopepD_reg_2"/>
    <property type="match status" value="1"/>
</dbReference>
<dbReference type="GO" id="GO:0009279">
    <property type="term" value="C:cell outer membrane"/>
    <property type="evidence" value="ECO:0007669"/>
    <property type="project" value="UniProtKB-SubCell"/>
</dbReference>
<evidence type="ECO:0000256" key="3">
    <source>
        <dbReference type="ARBA" id="ARBA00022452"/>
    </source>
</evidence>
<feature type="domain" description="TonB-dependent receptor plug" evidence="8">
    <location>
        <begin position="126"/>
        <end position="243"/>
    </location>
</feature>
<dbReference type="InterPro" id="IPR012910">
    <property type="entry name" value="Plug_dom"/>
</dbReference>
<sequence length="1045" mass="113061">MMKRQVLGLKRLRVFFLSSMLIFCGFLSTAQNLEILQGRVLSSIDSTPLPSASVRIKGTTQGTMTNAKGEFTINAIKEAILIISSVGYEQTEVSGESSSMQIFLEPSTGKAALDQVVVVGYGSQRKQDVTGAVGIVDMGTVAKQPIVGANEALAGQMPGVQVSFTNGIPGGGPQVQIRGVGAIGAGSTPLYVVDGFPLSSDGAGTVQISNPLNDIPASDIASISVLKDASATAIYGSRGANGVVIITTKQGTEGKLKFNLDAYTGIQKIPGREVPSMMNATQFAEFQKEIIEDNNAYTGQNNAIPDIYQNPEALGEGINWFDAITRTAPMTSANFNLSGGSKYFKIYASGGYMNQEGVVLATDYSKFFLRVNLSGQISKKISMGLNLSPTYSYGHNGVTGGNERNDAFGAWEVANPIPAIYNDDGSYNAMIGTDGTWNQPNPVMVLKQTVHKHTQTHLLSSAYINYEIIPSLTFKSTFNVDLDNEDQTNFSPSTLGSTNNPPPHIPSGSFGQSKYLNWANENSLTFKKQFEGGHSLTLLGVFSEQKQTNNSASFNGTEYPDDAIQTLNAAALITGGTYADSWALASYLGRVNYSYQDKYLLTATIRRDGSSRFGENNRWGTFPSVALGWDLAKEPWILKEGSKLSQLKLRASYGITGNDQIGNFTYMSQLVTGNYVFGNSLASGRKINSISNPNLAWERTAEVNLGVDLGFLNNKLTFSADFYQSRTKSLLLNLDIPSSSGFSSSIANVGQVQNRGFELSLNTINVSNRDFNWTSGFNFTLNRNKTLELGPGQTEIQSASNMEGHPTNITRIGLPVGMLFGYKVLGLYQNAEDVQNSPAFADAIPGNLKMQDVDGDGQITPVSDFTIIGNPYPKFNYGFTNNLTYKRFSLNLVFSGSYGADRLKANFASLHNIDGIFNVTTDVINRWRSEDDPGDGRVPTTAGSSLGRVMFRDVNSWAVYKASYLWCRNISLSYNLPEKIGSGFFNSIQVYGSVQNAFILTSYPGNPAVSNYTGANGYGSALTPGIDYTNYPVPRTFVFGIKLSY</sequence>
<dbReference type="InterPro" id="IPR036942">
    <property type="entry name" value="Beta-barrel_TonB_sf"/>
</dbReference>
<evidence type="ECO:0000256" key="1">
    <source>
        <dbReference type="ARBA" id="ARBA00004571"/>
    </source>
</evidence>
<evidence type="ECO:0000313" key="9">
    <source>
        <dbReference type="EMBL" id="SDZ99032.1"/>
    </source>
</evidence>
<dbReference type="Pfam" id="PF07715">
    <property type="entry name" value="Plug"/>
    <property type="match status" value="1"/>
</dbReference>
<keyword evidence="4 7" id="KW-0812">Transmembrane</keyword>
<reference evidence="9 10" key="1">
    <citation type="submission" date="2016-10" db="EMBL/GenBank/DDBJ databases">
        <authorList>
            <person name="de Groot N.N."/>
        </authorList>
    </citation>
    <scope>NUCLEOTIDE SEQUENCE [LARGE SCALE GENOMIC DNA]</scope>
    <source>
        <strain evidence="9 10">Vu-144</strain>
    </source>
</reference>
<dbReference type="InterPro" id="IPR008969">
    <property type="entry name" value="CarboxyPept-like_regulatory"/>
</dbReference>
<keyword evidence="3 7" id="KW-1134">Transmembrane beta strand</keyword>
<dbReference type="OrthoDB" id="9768177at2"/>
<dbReference type="NCBIfam" id="TIGR04056">
    <property type="entry name" value="OMP_RagA_SusC"/>
    <property type="match status" value="1"/>
</dbReference>
<dbReference type="EMBL" id="FNQY01000005">
    <property type="protein sequence ID" value="SDZ99032.1"/>
    <property type="molecule type" value="Genomic_DNA"/>
</dbReference>
<evidence type="ECO:0000256" key="5">
    <source>
        <dbReference type="ARBA" id="ARBA00023136"/>
    </source>
</evidence>
<dbReference type="SUPFAM" id="SSF56935">
    <property type="entry name" value="Porins"/>
    <property type="match status" value="1"/>
</dbReference>
<keyword evidence="2 7" id="KW-0813">Transport</keyword>
<dbReference type="SUPFAM" id="SSF49464">
    <property type="entry name" value="Carboxypeptidase regulatory domain-like"/>
    <property type="match status" value="1"/>
</dbReference>
<protein>
    <submittedName>
        <fullName evidence="9">TonB-linked outer membrane protein, SusC/RagA family</fullName>
    </submittedName>
</protein>
<organism evidence="9 10">
    <name type="scientific">Arachidicoccus rhizosphaerae</name>
    <dbReference type="NCBI Taxonomy" id="551991"/>
    <lineage>
        <taxon>Bacteria</taxon>
        <taxon>Pseudomonadati</taxon>
        <taxon>Bacteroidota</taxon>
        <taxon>Chitinophagia</taxon>
        <taxon>Chitinophagales</taxon>
        <taxon>Chitinophagaceae</taxon>
        <taxon>Arachidicoccus</taxon>
    </lineage>
</organism>
<evidence type="ECO:0000256" key="6">
    <source>
        <dbReference type="ARBA" id="ARBA00023237"/>
    </source>
</evidence>
<dbReference type="Gene3D" id="2.40.170.20">
    <property type="entry name" value="TonB-dependent receptor, beta-barrel domain"/>
    <property type="match status" value="1"/>
</dbReference>
<comment type="subcellular location">
    <subcellularLocation>
        <location evidence="1 7">Cell outer membrane</location>
        <topology evidence="1 7">Multi-pass membrane protein</topology>
    </subcellularLocation>
</comment>
<dbReference type="PROSITE" id="PS52016">
    <property type="entry name" value="TONB_DEPENDENT_REC_3"/>
    <property type="match status" value="1"/>
</dbReference>
<dbReference type="InterPro" id="IPR039426">
    <property type="entry name" value="TonB-dep_rcpt-like"/>
</dbReference>
<evidence type="ECO:0000256" key="4">
    <source>
        <dbReference type="ARBA" id="ARBA00022692"/>
    </source>
</evidence>
<dbReference type="Gene3D" id="2.170.130.10">
    <property type="entry name" value="TonB-dependent receptor, plug domain"/>
    <property type="match status" value="1"/>
</dbReference>
<name>A0A1H3XK85_9BACT</name>
<proteinExistence type="inferred from homology"/>
<dbReference type="NCBIfam" id="TIGR04057">
    <property type="entry name" value="SusC_RagA_signa"/>
    <property type="match status" value="1"/>
</dbReference>
<dbReference type="InterPro" id="IPR023997">
    <property type="entry name" value="TonB-dep_OMP_SusC/RagA_CS"/>
</dbReference>
<keyword evidence="10" id="KW-1185">Reference proteome</keyword>
<dbReference type="Gene3D" id="2.60.40.1120">
    <property type="entry name" value="Carboxypeptidase-like, regulatory domain"/>
    <property type="match status" value="1"/>
</dbReference>
<evidence type="ECO:0000256" key="7">
    <source>
        <dbReference type="PROSITE-ProRule" id="PRU01360"/>
    </source>
</evidence>
<dbReference type="STRING" id="551991.SAMN05192529_105183"/>
<evidence type="ECO:0000256" key="2">
    <source>
        <dbReference type="ARBA" id="ARBA00022448"/>
    </source>
</evidence>
<dbReference type="AlphaFoldDB" id="A0A1H3XK85"/>
<evidence type="ECO:0000259" key="8">
    <source>
        <dbReference type="Pfam" id="PF07715"/>
    </source>
</evidence>
<keyword evidence="6 7" id="KW-0998">Cell outer membrane</keyword>
<dbReference type="Proteomes" id="UP000199041">
    <property type="component" value="Unassembled WGS sequence"/>
</dbReference>
<evidence type="ECO:0000313" key="10">
    <source>
        <dbReference type="Proteomes" id="UP000199041"/>
    </source>
</evidence>